<name>A0A640KQ45_LEITA</name>
<sequence>MGCEASSIKEKEGTQAAAKISKPYSSNANAGPQNASSSEITEKVPPARDMENLLNKDPLKMEVPCTSDSLIAFVPVTCAVDTNQKPPATNTDLNHSGSTNEDLNGSLCVDLSGSFRMLNSNKGDIVLNTKVPEGRRSRSVSSVLLMTVSPHPSDDDIVLICVDCGMEISEHCESVLCPLTGRVHV</sequence>
<dbReference type="AlphaFoldDB" id="A0A640KQ45"/>
<protein>
    <submittedName>
        <fullName evidence="2">Unspecified product</fullName>
    </submittedName>
</protein>
<feature type="region of interest" description="Disordered" evidence="1">
    <location>
        <begin position="1"/>
        <end position="48"/>
    </location>
</feature>
<dbReference type="Proteomes" id="UP000419144">
    <property type="component" value="Unassembled WGS sequence"/>
</dbReference>
<evidence type="ECO:0000256" key="1">
    <source>
        <dbReference type="SAM" id="MobiDB-lite"/>
    </source>
</evidence>
<evidence type="ECO:0000313" key="3">
    <source>
        <dbReference type="Proteomes" id="UP000419144"/>
    </source>
</evidence>
<comment type="caution">
    <text evidence="2">The sequence shown here is derived from an EMBL/GenBank/DDBJ whole genome shotgun (WGS) entry which is preliminary data.</text>
</comment>
<reference evidence="2" key="1">
    <citation type="submission" date="2019-11" db="EMBL/GenBank/DDBJ databases">
        <title>Leishmania tarentolae CDS.</title>
        <authorList>
            <person name="Goto Y."/>
            <person name="Yamagishi J."/>
        </authorList>
    </citation>
    <scope>NUCLEOTIDE SEQUENCE [LARGE SCALE GENOMIC DNA]</scope>
    <source>
        <strain evidence="2">Parrot Tar II</strain>
    </source>
</reference>
<dbReference type="VEuPathDB" id="TriTrypDB:LtaPh_3207500"/>
<dbReference type="OrthoDB" id="262635at2759"/>
<gene>
    <name evidence="2" type="ORF">LtaPh_3207500</name>
</gene>
<evidence type="ECO:0000313" key="2">
    <source>
        <dbReference type="EMBL" id="GET91401.1"/>
    </source>
</evidence>
<organism evidence="2 3">
    <name type="scientific">Leishmania tarentolae</name>
    <name type="common">Sauroleishmania tarentolae</name>
    <dbReference type="NCBI Taxonomy" id="5689"/>
    <lineage>
        <taxon>Eukaryota</taxon>
        <taxon>Discoba</taxon>
        <taxon>Euglenozoa</taxon>
        <taxon>Kinetoplastea</taxon>
        <taxon>Metakinetoplastina</taxon>
        <taxon>Trypanosomatida</taxon>
        <taxon>Trypanosomatidae</taxon>
        <taxon>Leishmaniinae</taxon>
        <taxon>Leishmania</taxon>
        <taxon>lizard Leishmania</taxon>
    </lineage>
</organism>
<keyword evidence="3" id="KW-1185">Reference proteome</keyword>
<feature type="compositionally biased region" description="Polar residues" evidence="1">
    <location>
        <begin position="23"/>
        <end position="39"/>
    </location>
</feature>
<proteinExistence type="predicted"/>
<dbReference type="EMBL" id="BLBS01000048">
    <property type="protein sequence ID" value="GET91401.1"/>
    <property type="molecule type" value="Genomic_DNA"/>
</dbReference>
<accession>A0A640KQ45</accession>